<proteinExistence type="predicted"/>
<protein>
    <submittedName>
        <fullName evidence="1">Uncharacterized protein</fullName>
    </submittedName>
</protein>
<organism evidence="1">
    <name type="scientific">Rhizophora mucronata</name>
    <name type="common">Asiatic mangrove</name>
    <dbReference type="NCBI Taxonomy" id="61149"/>
    <lineage>
        <taxon>Eukaryota</taxon>
        <taxon>Viridiplantae</taxon>
        <taxon>Streptophyta</taxon>
        <taxon>Embryophyta</taxon>
        <taxon>Tracheophyta</taxon>
        <taxon>Spermatophyta</taxon>
        <taxon>Magnoliopsida</taxon>
        <taxon>eudicotyledons</taxon>
        <taxon>Gunneridae</taxon>
        <taxon>Pentapetalae</taxon>
        <taxon>rosids</taxon>
        <taxon>fabids</taxon>
        <taxon>Malpighiales</taxon>
        <taxon>Rhizophoraceae</taxon>
        <taxon>Rhizophora</taxon>
    </lineage>
</organism>
<evidence type="ECO:0000313" key="1">
    <source>
        <dbReference type="EMBL" id="MBW87236.1"/>
    </source>
</evidence>
<reference evidence="1" key="1">
    <citation type="submission" date="2018-02" db="EMBL/GenBank/DDBJ databases">
        <title>Rhizophora mucronata_Transcriptome.</title>
        <authorList>
            <person name="Meera S.P."/>
            <person name="Sreeshan A."/>
            <person name="Augustine A."/>
        </authorList>
    </citation>
    <scope>NUCLEOTIDE SEQUENCE</scope>
    <source>
        <tissue evidence="1">Leaf</tissue>
    </source>
</reference>
<dbReference type="EMBL" id="GGEC01006753">
    <property type="protein sequence ID" value="MBW87236.1"/>
    <property type="molecule type" value="Transcribed_RNA"/>
</dbReference>
<sequence length="33" mass="3680">MIVPCNQRELTILTPCSPFFSLVNLPDLNPGSY</sequence>
<name>A0A2P2J174_RHIMU</name>
<dbReference type="AlphaFoldDB" id="A0A2P2J174"/>
<accession>A0A2P2J174</accession>